<evidence type="ECO:0000313" key="3">
    <source>
        <dbReference type="Proteomes" id="UP000604046"/>
    </source>
</evidence>
<protein>
    <submittedName>
        <fullName evidence="2">Uncharacterized protein</fullName>
    </submittedName>
</protein>
<sequence>MVHDFRDYAQGVVERYRLWNLHGDRGEFGRLAGYEGIRSAILAAEDVFKDHVVLYKTISLYGWWMAWLAWGVFIEEPLVFDNSLLDKRLFFAPLQLRVFEDGNMFPSFVQNASVCLRYSAFKMVREADAGRAKLLGDGTMSYGFHRVGSKRKRKLVYVVHYHQIGDDLLYRSCHDLVYCELDDMNKRVAPLLTESELARQGIETGKQFAEYLDAKVGAWRDSQHPSHFDGLLATVGVPDRLMKANLNLLGSATTDAWQTERQSAWEQFLDPMKPAADLTAELNGHNGQAGDLGDRLPLLELMLRNSTDDVKERVRNLLSLLQCATFMRFRMKEAIMGPCWRGNRGPFPLVVAKRDLDAIASRQTKDAIRLLDQDTAKHSEDLGEGWSRVLLQMVFAPELADRLAYVSTNYLASDKSPGNLEPEYKNMSFTQAYELLKNRDAGDEVTVRVLMRQSQSHESALPTYVSHGKVFQDQKYMTLVQHVLNDMRATLLGEMVLPEPQPPWWLWATLGVLAAAVAAVFLRWRFAAARPRARLLSDSGLALASGGSDSGVELTHKSFAQ</sequence>
<dbReference type="OrthoDB" id="426922at2759"/>
<accession>A0A812LD34</accession>
<organism evidence="2 3">
    <name type="scientific">Symbiodinium natans</name>
    <dbReference type="NCBI Taxonomy" id="878477"/>
    <lineage>
        <taxon>Eukaryota</taxon>
        <taxon>Sar</taxon>
        <taxon>Alveolata</taxon>
        <taxon>Dinophyceae</taxon>
        <taxon>Suessiales</taxon>
        <taxon>Symbiodiniaceae</taxon>
        <taxon>Symbiodinium</taxon>
    </lineage>
</organism>
<name>A0A812LD34_9DINO</name>
<keyword evidence="1" id="KW-0472">Membrane</keyword>
<gene>
    <name evidence="2" type="ORF">SNAT2548_LOCUS11199</name>
</gene>
<keyword evidence="1" id="KW-0812">Transmembrane</keyword>
<dbReference type="AlphaFoldDB" id="A0A812LD34"/>
<comment type="caution">
    <text evidence="2">The sequence shown here is derived from an EMBL/GenBank/DDBJ whole genome shotgun (WGS) entry which is preliminary data.</text>
</comment>
<feature type="transmembrane region" description="Helical" evidence="1">
    <location>
        <begin position="504"/>
        <end position="524"/>
    </location>
</feature>
<dbReference type="Proteomes" id="UP000604046">
    <property type="component" value="Unassembled WGS sequence"/>
</dbReference>
<reference evidence="2" key="1">
    <citation type="submission" date="2021-02" db="EMBL/GenBank/DDBJ databases">
        <authorList>
            <person name="Dougan E. K."/>
            <person name="Rhodes N."/>
            <person name="Thang M."/>
            <person name="Chan C."/>
        </authorList>
    </citation>
    <scope>NUCLEOTIDE SEQUENCE</scope>
</reference>
<dbReference type="EMBL" id="CAJNDS010000990">
    <property type="protein sequence ID" value="CAE7242815.1"/>
    <property type="molecule type" value="Genomic_DNA"/>
</dbReference>
<keyword evidence="3" id="KW-1185">Reference proteome</keyword>
<proteinExistence type="predicted"/>
<evidence type="ECO:0000256" key="1">
    <source>
        <dbReference type="SAM" id="Phobius"/>
    </source>
</evidence>
<keyword evidence="1" id="KW-1133">Transmembrane helix</keyword>
<evidence type="ECO:0000313" key="2">
    <source>
        <dbReference type="EMBL" id="CAE7242815.1"/>
    </source>
</evidence>